<name>A0A2D3USG5_9PEZI</name>
<organism evidence="2 3">
    <name type="scientific">Ramularia collo-cygni</name>
    <dbReference type="NCBI Taxonomy" id="112498"/>
    <lineage>
        <taxon>Eukaryota</taxon>
        <taxon>Fungi</taxon>
        <taxon>Dikarya</taxon>
        <taxon>Ascomycota</taxon>
        <taxon>Pezizomycotina</taxon>
        <taxon>Dothideomycetes</taxon>
        <taxon>Dothideomycetidae</taxon>
        <taxon>Mycosphaerellales</taxon>
        <taxon>Mycosphaerellaceae</taxon>
        <taxon>Ramularia</taxon>
    </lineage>
</organism>
<feature type="coiled-coil region" evidence="1">
    <location>
        <begin position="73"/>
        <end position="100"/>
    </location>
</feature>
<evidence type="ECO:0000256" key="1">
    <source>
        <dbReference type="SAM" id="Coils"/>
    </source>
</evidence>
<dbReference type="Proteomes" id="UP000225277">
    <property type="component" value="Unassembled WGS sequence"/>
</dbReference>
<evidence type="ECO:0000313" key="2">
    <source>
        <dbReference type="EMBL" id="CZT16705.1"/>
    </source>
</evidence>
<gene>
    <name evidence="2" type="ORF">RCC_02540</name>
</gene>
<dbReference type="EMBL" id="FJUY01000003">
    <property type="protein sequence ID" value="CZT16705.1"/>
    <property type="molecule type" value="Genomic_DNA"/>
</dbReference>
<accession>A0A2D3USG5</accession>
<dbReference type="AlphaFoldDB" id="A0A2D3USG5"/>
<dbReference type="RefSeq" id="XP_023623598.1">
    <property type="nucleotide sequence ID" value="XM_023767830.1"/>
</dbReference>
<keyword evidence="3" id="KW-1185">Reference proteome</keyword>
<proteinExistence type="predicted"/>
<sequence>MARSIAEEARQNSIAEEARQNSILEEARQLLEFDREVASATEAEGQNHTTAELEDMSTRLRHLEDSGKCETLISSLEDILASKQKKAADMKAKLSDMTRARLLASEPKKTEGQSD</sequence>
<reference evidence="2 3" key="1">
    <citation type="submission" date="2016-03" db="EMBL/GenBank/DDBJ databases">
        <authorList>
            <person name="Ploux O."/>
        </authorList>
    </citation>
    <scope>NUCLEOTIDE SEQUENCE [LARGE SCALE GENOMIC DNA]</scope>
    <source>
        <strain evidence="2 3">URUG2</strain>
    </source>
</reference>
<evidence type="ECO:0000313" key="3">
    <source>
        <dbReference type="Proteomes" id="UP000225277"/>
    </source>
</evidence>
<dbReference type="GeneID" id="35597755"/>
<keyword evidence="1" id="KW-0175">Coiled coil</keyword>
<protein>
    <submittedName>
        <fullName evidence="2">Uncharacterized protein</fullName>
    </submittedName>
</protein>